<evidence type="ECO:0000313" key="12">
    <source>
        <dbReference type="Proteomes" id="UP000676194"/>
    </source>
</evidence>
<evidence type="ECO:0000256" key="1">
    <source>
        <dbReference type="ARBA" id="ARBA00012417"/>
    </source>
</evidence>
<accession>A0A8E6EYB9</accession>
<name>A0A8E6EYB9_9BACT</name>
<dbReference type="Gene3D" id="1.20.272.10">
    <property type="match status" value="1"/>
</dbReference>
<comment type="catalytic activity">
    <reaction evidence="8">
        <text>DNA(n) + a 2'-deoxyribonucleoside 5'-triphosphate = DNA(n+1) + diphosphate</text>
        <dbReference type="Rhea" id="RHEA:22508"/>
        <dbReference type="Rhea" id="RHEA-COMP:17339"/>
        <dbReference type="Rhea" id="RHEA-COMP:17340"/>
        <dbReference type="ChEBI" id="CHEBI:33019"/>
        <dbReference type="ChEBI" id="CHEBI:61560"/>
        <dbReference type="ChEBI" id="CHEBI:173112"/>
        <dbReference type="EC" id="2.7.7.7"/>
    </reaction>
</comment>
<evidence type="ECO:0000313" key="11">
    <source>
        <dbReference type="EMBL" id="QVL32216.1"/>
    </source>
</evidence>
<gene>
    <name evidence="11" type="primary">holA</name>
    <name evidence="11" type="ORF">KIH39_25840</name>
</gene>
<dbReference type="KEGG" id="tsph:KIH39_25840"/>
<keyword evidence="4 11" id="KW-0548">Nucleotidyltransferase</keyword>
<evidence type="ECO:0000256" key="2">
    <source>
        <dbReference type="ARBA" id="ARBA00017703"/>
    </source>
</evidence>
<dbReference type="GO" id="GO:0003887">
    <property type="term" value="F:DNA-directed DNA polymerase activity"/>
    <property type="evidence" value="ECO:0007669"/>
    <property type="project" value="UniProtKB-KW"/>
</dbReference>
<dbReference type="SUPFAM" id="SSF52540">
    <property type="entry name" value="P-loop containing nucleoside triphosphate hydrolases"/>
    <property type="match status" value="1"/>
</dbReference>
<keyword evidence="5" id="KW-0235">DNA replication</keyword>
<dbReference type="AlphaFoldDB" id="A0A8E6EYB9"/>
<dbReference type="GO" id="GO:0006261">
    <property type="term" value="P:DNA-templated DNA replication"/>
    <property type="evidence" value="ECO:0007669"/>
    <property type="project" value="TreeGrafter"/>
</dbReference>
<dbReference type="SUPFAM" id="SSF48019">
    <property type="entry name" value="post-AAA+ oligomerization domain-like"/>
    <property type="match status" value="1"/>
</dbReference>
<dbReference type="Proteomes" id="UP000676194">
    <property type="component" value="Chromosome"/>
</dbReference>
<dbReference type="EMBL" id="CP074694">
    <property type="protein sequence ID" value="QVL32216.1"/>
    <property type="molecule type" value="Genomic_DNA"/>
</dbReference>
<evidence type="ECO:0000259" key="10">
    <source>
        <dbReference type="Pfam" id="PF21694"/>
    </source>
</evidence>
<dbReference type="InterPro" id="IPR005790">
    <property type="entry name" value="DNA_polIII_delta"/>
</dbReference>
<evidence type="ECO:0000256" key="5">
    <source>
        <dbReference type="ARBA" id="ARBA00022705"/>
    </source>
</evidence>
<dbReference type="PANTHER" id="PTHR34388:SF1">
    <property type="entry name" value="DNA POLYMERASE III SUBUNIT DELTA"/>
    <property type="match status" value="1"/>
</dbReference>
<dbReference type="Pfam" id="PF06144">
    <property type="entry name" value="DNA_pol3_delta"/>
    <property type="match status" value="1"/>
</dbReference>
<dbReference type="Gene3D" id="3.40.50.300">
    <property type="entry name" value="P-loop containing nucleotide triphosphate hydrolases"/>
    <property type="match status" value="1"/>
</dbReference>
<evidence type="ECO:0000256" key="8">
    <source>
        <dbReference type="ARBA" id="ARBA00049244"/>
    </source>
</evidence>
<dbReference type="InterPro" id="IPR010372">
    <property type="entry name" value="DNA_pol3_delta_N"/>
</dbReference>
<evidence type="ECO:0000256" key="7">
    <source>
        <dbReference type="ARBA" id="ARBA00034754"/>
    </source>
</evidence>
<dbReference type="GO" id="GO:0003677">
    <property type="term" value="F:DNA binding"/>
    <property type="evidence" value="ECO:0007669"/>
    <property type="project" value="InterPro"/>
</dbReference>
<evidence type="ECO:0000256" key="4">
    <source>
        <dbReference type="ARBA" id="ARBA00022695"/>
    </source>
</evidence>
<dbReference type="Pfam" id="PF21694">
    <property type="entry name" value="DNA_pol3_delta_C"/>
    <property type="match status" value="1"/>
</dbReference>
<evidence type="ECO:0000256" key="3">
    <source>
        <dbReference type="ARBA" id="ARBA00022679"/>
    </source>
</evidence>
<proteinExistence type="inferred from homology"/>
<feature type="domain" description="DNA polymerase III delta N-terminal" evidence="9">
    <location>
        <begin position="19"/>
        <end position="113"/>
    </location>
</feature>
<organism evidence="11 12">
    <name type="scientific">Telmatocola sphagniphila</name>
    <dbReference type="NCBI Taxonomy" id="1123043"/>
    <lineage>
        <taxon>Bacteria</taxon>
        <taxon>Pseudomonadati</taxon>
        <taxon>Planctomycetota</taxon>
        <taxon>Planctomycetia</taxon>
        <taxon>Gemmatales</taxon>
        <taxon>Gemmataceae</taxon>
    </lineage>
</organism>
<dbReference type="InterPro" id="IPR048466">
    <property type="entry name" value="DNA_pol3_delta-like_C"/>
</dbReference>
<comment type="similarity">
    <text evidence="7">Belongs to the DNA polymerase HolA subunit family.</text>
</comment>
<keyword evidence="6" id="KW-0239">DNA-directed DNA polymerase</keyword>
<evidence type="ECO:0000259" key="9">
    <source>
        <dbReference type="Pfam" id="PF06144"/>
    </source>
</evidence>
<dbReference type="GO" id="GO:0009360">
    <property type="term" value="C:DNA polymerase III complex"/>
    <property type="evidence" value="ECO:0007669"/>
    <property type="project" value="InterPro"/>
</dbReference>
<dbReference type="Gene3D" id="1.10.8.60">
    <property type="match status" value="1"/>
</dbReference>
<keyword evidence="12" id="KW-1185">Reference proteome</keyword>
<dbReference type="InterPro" id="IPR027417">
    <property type="entry name" value="P-loop_NTPase"/>
</dbReference>
<dbReference type="RefSeq" id="WP_213496958.1">
    <property type="nucleotide sequence ID" value="NZ_CP074694.1"/>
</dbReference>
<keyword evidence="3 11" id="KW-0808">Transferase</keyword>
<dbReference type="PANTHER" id="PTHR34388">
    <property type="entry name" value="DNA POLYMERASE III SUBUNIT DELTA"/>
    <property type="match status" value="1"/>
</dbReference>
<sequence>MDAIAYLDKAGKMGLKPLYVLHGDEDFLKRQIKQVIVQAAIGDSDPEFAVANYLGEQVEFVAVRNELETLPFLCERRIILIDQADPFVTKFRAQLESLVNRPTKSGILVLDVKSWPSNTRLAKAVPDDCSLSCKAPPAAKLIPWVVAWAKKEHGRKIDPMAAELLIENAGTQMGLLTQEISKLVSFVGENPQISRDDVEKLVGRSRSANVFKILDAIGEGDGRTALTILRELFEEGEEPIGILAALGTQIRRLAQTAYYVNQKLPMEQAMDRANVMKWPQARQSAVKQLKHLGRQRLGQLYNWLVETDLGLKGGNPLPPRIQLERLVVKMAKARAN</sequence>
<dbReference type="EC" id="2.7.7.7" evidence="1"/>
<evidence type="ECO:0000256" key="6">
    <source>
        <dbReference type="ARBA" id="ARBA00022932"/>
    </source>
</evidence>
<protein>
    <recommendedName>
        <fullName evidence="2">DNA polymerase III subunit delta</fullName>
        <ecNumber evidence="1">2.7.7.7</ecNumber>
    </recommendedName>
</protein>
<feature type="domain" description="DNA polymerase III delta subunit-like C-terminal" evidence="10">
    <location>
        <begin position="208"/>
        <end position="329"/>
    </location>
</feature>
<dbReference type="InterPro" id="IPR008921">
    <property type="entry name" value="DNA_pol3_clamp-load_cplx_C"/>
</dbReference>
<reference evidence="11" key="1">
    <citation type="submission" date="2021-05" db="EMBL/GenBank/DDBJ databases">
        <title>Complete genome sequence of the cellulolytic planctomycete Telmatocola sphagniphila SP2T and characterization of the first cellulase from planctomycetes.</title>
        <authorList>
            <person name="Rakitin A.L."/>
            <person name="Beletsky A.V."/>
            <person name="Naumoff D.G."/>
            <person name="Kulichevskaya I.S."/>
            <person name="Mardanov A.V."/>
            <person name="Ravin N.V."/>
            <person name="Dedysh S.N."/>
        </authorList>
    </citation>
    <scope>NUCLEOTIDE SEQUENCE</scope>
    <source>
        <strain evidence="11">SP2T</strain>
    </source>
</reference>
<dbReference type="NCBIfam" id="TIGR01128">
    <property type="entry name" value="holA"/>
    <property type="match status" value="1"/>
</dbReference>